<dbReference type="EMBL" id="JASCTH010000021">
    <property type="protein sequence ID" value="MDI6102643.1"/>
    <property type="molecule type" value="Genomic_DNA"/>
</dbReference>
<evidence type="ECO:0000313" key="3">
    <source>
        <dbReference type="Proteomes" id="UP001241758"/>
    </source>
</evidence>
<evidence type="ECO:0000313" key="2">
    <source>
        <dbReference type="EMBL" id="MDI6102643.1"/>
    </source>
</evidence>
<evidence type="ECO:0000256" key="1">
    <source>
        <dbReference type="SAM" id="MobiDB-lite"/>
    </source>
</evidence>
<feature type="region of interest" description="Disordered" evidence="1">
    <location>
        <begin position="104"/>
        <end position="150"/>
    </location>
</feature>
<proteinExistence type="predicted"/>
<accession>A0ABT6WSF4</accession>
<organism evidence="2 3">
    <name type="scientific">Actinoplanes sandaracinus</name>
    <dbReference type="NCBI Taxonomy" id="3045177"/>
    <lineage>
        <taxon>Bacteria</taxon>
        <taxon>Bacillati</taxon>
        <taxon>Actinomycetota</taxon>
        <taxon>Actinomycetes</taxon>
        <taxon>Micromonosporales</taxon>
        <taxon>Micromonosporaceae</taxon>
        <taxon>Actinoplanes</taxon>
    </lineage>
</organism>
<protein>
    <submittedName>
        <fullName evidence="2">Uncharacterized protein</fullName>
    </submittedName>
</protein>
<keyword evidence="3" id="KW-1185">Reference proteome</keyword>
<feature type="compositionally biased region" description="Polar residues" evidence="1">
    <location>
        <begin position="107"/>
        <end position="121"/>
    </location>
</feature>
<comment type="caution">
    <text evidence="2">The sequence shown here is derived from an EMBL/GenBank/DDBJ whole genome shotgun (WGS) entry which is preliminary data.</text>
</comment>
<gene>
    <name evidence="2" type="ORF">QLQ12_28890</name>
</gene>
<sequence>MPDVEFAVPSQLPPHVVEVEHPRFVDPEADIRGQPGDRVVAGGRSELAAGGQLRTPPGEQLLDLGLGRRDPQLWFDRGPRPVHLVERALGYAAGQVVLSISPADARASTNPASTSVSNPASSCAVAGARAPRPGPTHTPSTPSVRVTPVK</sequence>
<dbReference type="RefSeq" id="WP_282763713.1">
    <property type="nucleotide sequence ID" value="NZ_JASCTH010000021.1"/>
</dbReference>
<name>A0ABT6WSF4_9ACTN</name>
<dbReference type="Proteomes" id="UP001241758">
    <property type="component" value="Unassembled WGS sequence"/>
</dbReference>
<reference evidence="2 3" key="1">
    <citation type="submission" date="2023-05" db="EMBL/GenBank/DDBJ databases">
        <title>Actinoplanes sp. NEAU-A12 genome sequencing.</title>
        <authorList>
            <person name="Wang Z.-S."/>
        </authorList>
    </citation>
    <scope>NUCLEOTIDE SEQUENCE [LARGE SCALE GENOMIC DNA]</scope>
    <source>
        <strain evidence="2 3">NEAU-A12</strain>
    </source>
</reference>